<comment type="caution">
    <text evidence="1">The sequence shown here is derived from an EMBL/GenBank/DDBJ whole genome shotgun (WGS) entry which is preliminary data.</text>
</comment>
<gene>
    <name evidence="1" type="ORF">QFC21_002284</name>
</gene>
<sequence>MAERTAQRLTKPEEYAKLLDRFDTYLLDCDGVIWTGPTLVPGVADVLTMLRAKGKNILFVTNNAKKSREMYKKAFDGFGIQASVEEIFGSAYASAIYLSKILKFPADKKVYVIGEEGIEQELKSVGIQFTGGTDPEDRVFIPSGDYSSIKNDPSIGAVLCGFDMYVNYKKYAKAHTYITNNPGCEFILTNADPTYPAGGAFFPGSGSMSAPLRFSTKKTPTIIGKPHTHMMETILAAHDFNPERTIMIGDNLETDILFGINSNITTLLVMTGVTHEAQLSGENKSDTVPDYIVQSMGDFAVLADKK</sequence>
<evidence type="ECO:0000313" key="2">
    <source>
        <dbReference type="Proteomes" id="UP001227268"/>
    </source>
</evidence>
<dbReference type="EMBL" id="JASBWT010000006">
    <property type="protein sequence ID" value="KAJ9103822.1"/>
    <property type="molecule type" value="Genomic_DNA"/>
</dbReference>
<name>A0ACC2VWW9_9TREE</name>
<evidence type="ECO:0000313" key="1">
    <source>
        <dbReference type="EMBL" id="KAJ9103822.1"/>
    </source>
</evidence>
<dbReference type="Proteomes" id="UP001227268">
    <property type="component" value="Unassembled WGS sequence"/>
</dbReference>
<organism evidence="1 2">
    <name type="scientific">Naganishia friedmannii</name>
    <dbReference type="NCBI Taxonomy" id="89922"/>
    <lineage>
        <taxon>Eukaryota</taxon>
        <taxon>Fungi</taxon>
        <taxon>Dikarya</taxon>
        <taxon>Basidiomycota</taxon>
        <taxon>Agaricomycotina</taxon>
        <taxon>Tremellomycetes</taxon>
        <taxon>Filobasidiales</taxon>
        <taxon>Filobasidiaceae</taxon>
        <taxon>Naganishia</taxon>
    </lineage>
</organism>
<accession>A0ACC2VWW9</accession>
<protein>
    <submittedName>
        <fullName evidence="1">Uncharacterized protein</fullName>
    </submittedName>
</protein>
<keyword evidence="2" id="KW-1185">Reference proteome</keyword>
<reference evidence="1" key="1">
    <citation type="submission" date="2023-04" db="EMBL/GenBank/DDBJ databases">
        <title>Draft Genome sequencing of Naganishia species isolated from polar environments using Oxford Nanopore Technology.</title>
        <authorList>
            <person name="Leo P."/>
            <person name="Venkateswaran K."/>
        </authorList>
    </citation>
    <scope>NUCLEOTIDE SEQUENCE</scope>
    <source>
        <strain evidence="1">MNA-CCFEE 5423</strain>
    </source>
</reference>
<proteinExistence type="predicted"/>